<protein>
    <submittedName>
        <fullName evidence="2">Phasin</fullName>
    </submittedName>
</protein>
<gene>
    <name evidence="2" type="ORF">RC74_00465</name>
</gene>
<evidence type="ECO:0000313" key="2">
    <source>
        <dbReference type="EMBL" id="AML49955.1"/>
    </source>
</evidence>
<sequence>MTQAQDFTKIMQDMVGAFPVDTTAFEGAFKNSAALGDKMSKVALTAAEKSNEISTKWTKETLAKLSAVSAVKTEPADYSKALTEFASSTAEMASENLAAFAEIAKKVQAETVELMLAAGKDITEETNAAVNKATADVTKAAKAATK</sequence>
<evidence type="ECO:0000259" key="1">
    <source>
        <dbReference type="Pfam" id="PF09361"/>
    </source>
</evidence>
<proteinExistence type="predicted"/>
<keyword evidence="3" id="KW-1185">Reference proteome</keyword>
<dbReference type="AlphaFoldDB" id="A0A126UW44"/>
<accession>A0A126UW44</accession>
<organism evidence="2 3">
    <name type="scientific">Falsihalocynthiibacter arcticus</name>
    <dbReference type="NCBI Taxonomy" id="1579316"/>
    <lineage>
        <taxon>Bacteria</taxon>
        <taxon>Pseudomonadati</taxon>
        <taxon>Pseudomonadota</taxon>
        <taxon>Alphaproteobacteria</taxon>
        <taxon>Rhodobacterales</taxon>
        <taxon>Roseobacteraceae</taxon>
        <taxon>Falsihalocynthiibacter</taxon>
    </lineage>
</organism>
<dbReference type="OrthoDB" id="7868047at2"/>
<dbReference type="RefSeq" id="WP_039000961.1">
    <property type="nucleotide sequence ID" value="NZ_CP014327.1"/>
</dbReference>
<feature type="domain" description="Phasin" evidence="1">
    <location>
        <begin position="25"/>
        <end position="115"/>
    </location>
</feature>
<dbReference type="KEGG" id="hat:RC74_00465"/>
<dbReference type="STRING" id="1579316.RC74_00465"/>
<dbReference type="EMBL" id="CP014327">
    <property type="protein sequence ID" value="AML49955.1"/>
    <property type="molecule type" value="Genomic_DNA"/>
</dbReference>
<evidence type="ECO:0000313" key="3">
    <source>
        <dbReference type="Proteomes" id="UP000070371"/>
    </source>
</evidence>
<reference evidence="2 3" key="1">
    <citation type="submission" date="2016-02" db="EMBL/GenBank/DDBJ databases">
        <title>Complete genome sequence of Halocynthiibacter arcticus PAMC 20958t from arctic marine sediment.</title>
        <authorList>
            <person name="Lee Y.M."/>
            <person name="Baek K."/>
            <person name="Lee H.K."/>
            <person name="Shin S.C."/>
        </authorList>
    </citation>
    <scope>NUCLEOTIDE SEQUENCE [LARGE SCALE GENOMIC DNA]</scope>
    <source>
        <strain evidence="2">PAMC 20958</strain>
    </source>
</reference>
<name>A0A126UW44_9RHOB</name>
<dbReference type="Pfam" id="PF09361">
    <property type="entry name" value="Phasin_2"/>
    <property type="match status" value="1"/>
</dbReference>
<dbReference type="InterPro" id="IPR018968">
    <property type="entry name" value="Phasin"/>
</dbReference>
<dbReference type="Proteomes" id="UP000070371">
    <property type="component" value="Chromosome"/>
</dbReference>